<protein>
    <submittedName>
        <fullName evidence="1">Uncharacterized protein</fullName>
    </submittedName>
</protein>
<dbReference type="RefSeq" id="WP_216780153.1">
    <property type="nucleotide sequence ID" value="NZ_JAGXBR010000001.1"/>
</dbReference>
<gene>
    <name evidence="1" type="ORF">RI536_07775</name>
</gene>
<evidence type="ECO:0000313" key="1">
    <source>
        <dbReference type="EMBL" id="MDT6990003.1"/>
    </source>
</evidence>
<comment type="caution">
    <text evidence="1">The sequence shown here is derived from an EMBL/GenBank/DDBJ whole genome shotgun (WGS) entry which is preliminary data.</text>
</comment>
<organism evidence="1 2">
    <name type="scientific">Lactiplantibacillus pentosus</name>
    <name type="common">Lactobacillus pentosus</name>
    <dbReference type="NCBI Taxonomy" id="1589"/>
    <lineage>
        <taxon>Bacteria</taxon>
        <taxon>Bacillati</taxon>
        <taxon>Bacillota</taxon>
        <taxon>Bacilli</taxon>
        <taxon>Lactobacillales</taxon>
        <taxon>Lactobacillaceae</taxon>
        <taxon>Lactiplantibacillus</taxon>
    </lineage>
</organism>
<accession>A0AAW8VXI5</accession>
<reference evidence="1" key="1">
    <citation type="submission" date="2023-08" db="EMBL/GenBank/DDBJ databases">
        <authorList>
            <person name="Page C.A."/>
            <person name="Perez-Diaz I.M."/>
        </authorList>
    </citation>
    <scope>NUCLEOTIDE SEQUENCE</scope>
    <source>
        <strain evidence="1">7.8.46</strain>
    </source>
</reference>
<dbReference type="EMBL" id="JAVLAQ010000001">
    <property type="protein sequence ID" value="MDT6990003.1"/>
    <property type="molecule type" value="Genomic_DNA"/>
</dbReference>
<name>A0AAW8VXI5_LACPE</name>
<dbReference type="AlphaFoldDB" id="A0AAW8VXI5"/>
<proteinExistence type="predicted"/>
<dbReference type="Proteomes" id="UP001267003">
    <property type="component" value="Unassembled WGS sequence"/>
</dbReference>
<evidence type="ECO:0000313" key="2">
    <source>
        <dbReference type="Proteomes" id="UP001267003"/>
    </source>
</evidence>
<sequence>MAVKISKPLKRLLKASVLGRNKNHPLAGWNVLMILYHDGGSGTALTLNFLLDKYNRNYLEADERPLSDAVLKEVLRVVSEDARLVDVAPRKVRMSMRNGGFHMQQSYVYRITSSGIEYLSMMQKVVEAESTVTANITRINEFCDYVHTLNVPQADLTSTGI</sequence>